<comment type="caution">
    <text evidence="1">The sequence shown here is derived from an EMBL/GenBank/DDBJ whole genome shotgun (WGS) entry which is preliminary data.</text>
</comment>
<dbReference type="AlphaFoldDB" id="A0A8H8XCB1"/>
<keyword evidence="2" id="KW-1185">Reference proteome</keyword>
<dbReference type="Proteomes" id="UP000643672">
    <property type="component" value="Unassembled WGS sequence"/>
</dbReference>
<accession>A0A8H8XCB1</accession>
<dbReference type="EMBL" id="CAESAQ020000059">
    <property type="protein sequence ID" value="CAB5500176.1"/>
    <property type="molecule type" value="Genomic_DNA"/>
</dbReference>
<protein>
    <submittedName>
        <fullName evidence="1">Uncharacterized protein</fullName>
    </submittedName>
</protein>
<organism evidence="1 2">
    <name type="scientific">Bathymodiolus thermophilus thioautotrophic gill symbiont</name>
    <dbReference type="NCBI Taxonomy" id="2360"/>
    <lineage>
        <taxon>Bacteria</taxon>
        <taxon>Pseudomonadati</taxon>
        <taxon>Pseudomonadota</taxon>
        <taxon>Gammaproteobacteria</taxon>
        <taxon>sulfur-oxidizing symbionts</taxon>
    </lineage>
</organism>
<proteinExistence type="predicted"/>
<reference evidence="1 2" key="1">
    <citation type="submission" date="2020-05" db="EMBL/GenBank/DDBJ databases">
        <authorList>
            <person name="Petersen J."/>
            <person name="Sayavedra L."/>
        </authorList>
    </citation>
    <scope>NUCLEOTIDE SEQUENCE [LARGE SCALE GENOMIC DNA]</scope>
    <source>
        <strain evidence="1">B thermophilus SOXS</strain>
    </source>
</reference>
<gene>
    <name evidence="1" type="ORF">THERMOS_1164</name>
</gene>
<evidence type="ECO:0000313" key="1">
    <source>
        <dbReference type="EMBL" id="CAB5500176.1"/>
    </source>
</evidence>
<evidence type="ECO:0000313" key="2">
    <source>
        <dbReference type="Proteomes" id="UP000643672"/>
    </source>
</evidence>
<name>A0A8H8XCB1_9GAMM</name>
<sequence length="48" mass="5391">MTSASSAQPCLPTPTKKTTLVHQITKLAKDGFLMIVRKLYKNHTQSIY</sequence>